<proteinExistence type="predicted"/>
<dbReference type="Gene3D" id="3.40.1410.10">
    <property type="entry name" value="Chorismate lyase-like"/>
    <property type="match status" value="1"/>
</dbReference>
<dbReference type="GO" id="GO:0003677">
    <property type="term" value="F:DNA binding"/>
    <property type="evidence" value="ECO:0007669"/>
    <property type="project" value="UniProtKB-KW"/>
</dbReference>
<dbReference type="InterPro" id="IPR000524">
    <property type="entry name" value="Tscrpt_reg_HTH_GntR"/>
</dbReference>
<evidence type="ECO:0000313" key="5">
    <source>
        <dbReference type="EMBL" id="GGM37205.1"/>
    </source>
</evidence>
<dbReference type="RefSeq" id="WP_189053515.1">
    <property type="nucleotide sequence ID" value="NZ_BMMK01000002.1"/>
</dbReference>
<keyword evidence="3" id="KW-0804">Transcription</keyword>
<keyword evidence="6" id="KW-1185">Reference proteome</keyword>
<protein>
    <submittedName>
        <fullName evidence="5">GntR family transcriptional regulator</fullName>
    </submittedName>
</protein>
<dbReference type="SMART" id="SM00866">
    <property type="entry name" value="UTRA"/>
    <property type="match status" value="1"/>
</dbReference>
<organism evidence="5 6">
    <name type="scientific">Longimycelium tulufanense</name>
    <dbReference type="NCBI Taxonomy" id="907463"/>
    <lineage>
        <taxon>Bacteria</taxon>
        <taxon>Bacillati</taxon>
        <taxon>Actinomycetota</taxon>
        <taxon>Actinomycetes</taxon>
        <taxon>Pseudonocardiales</taxon>
        <taxon>Pseudonocardiaceae</taxon>
        <taxon>Longimycelium</taxon>
    </lineage>
</organism>
<keyword evidence="1" id="KW-0805">Transcription regulation</keyword>
<dbReference type="GO" id="GO:0045892">
    <property type="term" value="P:negative regulation of DNA-templated transcription"/>
    <property type="evidence" value="ECO:0007669"/>
    <property type="project" value="TreeGrafter"/>
</dbReference>
<feature type="domain" description="HTH gntR-type" evidence="4">
    <location>
        <begin position="4"/>
        <end position="72"/>
    </location>
</feature>
<dbReference type="PANTHER" id="PTHR44846">
    <property type="entry name" value="MANNOSYL-D-GLYCERATE TRANSPORT/METABOLISM SYSTEM REPRESSOR MNGR-RELATED"/>
    <property type="match status" value="1"/>
</dbReference>
<dbReference type="Gene3D" id="1.10.10.10">
    <property type="entry name" value="Winged helix-like DNA-binding domain superfamily/Winged helix DNA-binding domain"/>
    <property type="match status" value="1"/>
</dbReference>
<comment type="caution">
    <text evidence="5">The sequence shown here is derived from an EMBL/GenBank/DDBJ whole genome shotgun (WGS) entry which is preliminary data.</text>
</comment>
<dbReference type="InterPro" id="IPR036388">
    <property type="entry name" value="WH-like_DNA-bd_sf"/>
</dbReference>
<dbReference type="Proteomes" id="UP000637578">
    <property type="component" value="Unassembled WGS sequence"/>
</dbReference>
<dbReference type="Pfam" id="PF00392">
    <property type="entry name" value="GntR"/>
    <property type="match status" value="1"/>
</dbReference>
<reference evidence="5" key="1">
    <citation type="journal article" date="2014" name="Int. J. Syst. Evol. Microbiol.">
        <title>Complete genome sequence of Corynebacterium casei LMG S-19264T (=DSM 44701T), isolated from a smear-ripened cheese.</title>
        <authorList>
            <consortium name="US DOE Joint Genome Institute (JGI-PGF)"/>
            <person name="Walter F."/>
            <person name="Albersmeier A."/>
            <person name="Kalinowski J."/>
            <person name="Ruckert C."/>
        </authorList>
    </citation>
    <scope>NUCLEOTIDE SEQUENCE</scope>
    <source>
        <strain evidence="5">CGMCC 4.5737</strain>
    </source>
</reference>
<dbReference type="PANTHER" id="PTHR44846:SF17">
    <property type="entry name" value="GNTR-FAMILY TRANSCRIPTIONAL REGULATOR"/>
    <property type="match status" value="1"/>
</dbReference>
<dbReference type="SMART" id="SM00345">
    <property type="entry name" value="HTH_GNTR"/>
    <property type="match status" value="1"/>
</dbReference>
<dbReference type="InterPro" id="IPR036390">
    <property type="entry name" value="WH_DNA-bd_sf"/>
</dbReference>
<dbReference type="PROSITE" id="PS50949">
    <property type="entry name" value="HTH_GNTR"/>
    <property type="match status" value="1"/>
</dbReference>
<dbReference type="InterPro" id="IPR028978">
    <property type="entry name" value="Chorismate_lyase_/UTRA_dom_sf"/>
</dbReference>
<name>A0A8J3CAH2_9PSEU</name>
<dbReference type="CDD" id="cd07377">
    <property type="entry name" value="WHTH_GntR"/>
    <property type="match status" value="1"/>
</dbReference>
<dbReference type="AlphaFoldDB" id="A0A8J3CAH2"/>
<dbReference type="InterPro" id="IPR011663">
    <property type="entry name" value="UTRA"/>
</dbReference>
<evidence type="ECO:0000259" key="4">
    <source>
        <dbReference type="PROSITE" id="PS50949"/>
    </source>
</evidence>
<gene>
    <name evidence="5" type="ORF">GCM10012275_05430</name>
</gene>
<dbReference type="EMBL" id="BMMK01000002">
    <property type="protein sequence ID" value="GGM37205.1"/>
    <property type="molecule type" value="Genomic_DNA"/>
</dbReference>
<dbReference type="GO" id="GO:0003700">
    <property type="term" value="F:DNA-binding transcription factor activity"/>
    <property type="evidence" value="ECO:0007669"/>
    <property type="project" value="InterPro"/>
</dbReference>
<evidence type="ECO:0000256" key="2">
    <source>
        <dbReference type="ARBA" id="ARBA00023125"/>
    </source>
</evidence>
<evidence type="ECO:0000256" key="1">
    <source>
        <dbReference type="ARBA" id="ARBA00023015"/>
    </source>
</evidence>
<evidence type="ECO:0000256" key="3">
    <source>
        <dbReference type="ARBA" id="ARBA00023163"/>
    </source>
</evidence>
<dbReference type="SUPFAM" id="SSF64288">
    <property type="entry name" value="Chorismate lyase-like"/>
    <property type="match status" value="1"/>
</dbReference>
<accession>A0A8J3CAH2</accession>
<sequence>MRRQLSDEVRDRILQDLILSGTVKPGEQLPAEAELCSRYEVSRVTVRAALRSLREKGFISVRQGQAARLLPYSRSIPSSLDHLVSLDTFAAVKGQQVVNVHEQVEPIELDEEVAAQFKMPAGTSATVVRRGKLFEGEPVGWIVDYVPAEVLPFHTIRTEFRGSVLDVLLRHKELRVTYADCELEPVSLPGDIAGRLGVPPSSPSLFVDELTCDNEGNIVNVSHAWLLSGHFRFYIRRRRL</sequence>
<dbReference type="PRINTS" id="PR00035">
    <property type="entry name" value="HTHGNTR"/>
</dbReference>
<dbReference type="InterPro" id="IPR050679">
    <property type="entry name" value="Bact_HTH_transcr_reg"/>
</dbReference>
<keyword evidence="2" id="KW-0238">DNA-binding</keyword>
<dbReference type="Pfam" id="PF07702">
    <property type="entry name" value="UTRA"/>
    <property type="match status" value="1"/>
</dbReference>
<reference evidence="5" key="2">
    <citation type="submission" date="2020-09" db="EMBL/GenBank/DDBJ databases">
        <authorList>
            <person name="Sun Q."/>
            <person name="Zhou Y."/>
        </authorList>
    </citation>
    <scope>NUCLEOTIDE SEQUENCE</scope>
    <source>
        <strain evidence="5">CGMCC 4.5737</strain>
    </source>
</reference>
<dbReference type="SUPFAM" id="SSF46785">
    <property type="entry name" value="Winged helix' DNA-binding domain"/>
    <property type="match status" value="1"/>
</dbReference>
<evidence type="ECO:0000313" key="6">
    <source>
        <dbReference type="Proteomes" id="UP000637578"/>
    </source>
</evidence>